<dbReference type="Gene3D" id="3.10.310.30">
    <property type="match status" value="1"/>
</dbReference>
<sequence length="556" mass="61645">MKLDPIVKKILNKRGICAEADIVEFLSDKPRKTYDPFLLPDMEAGVDLILSETGKGSKICVYGDYDADGITSTVLMMTMLSHLTSWENLSYYIPSRFEEGYGLNMEAVEQIAAGGCDMIITVDCGSVSYEEAEYAKKLGMKILVTDHHNITDKMADCLLINPKRPDSSYPFRELAGCGVAFKVAQGLQKKAGLPKHTLTEVLDLAAIGTVGDIMPLLDENRTITKYGLKVINMCPRPGLKKLIEGTSLKAGSISSGNISFVIVPHLNASGRIEDASQAVELLLGRCPDEEMDMIVSDILQKNIQRRKLQNELFEELKKAVDKDAPDDFMILESDGNHEGIAGIVAGKIKDAFYRPTVILSPTGDGDSLLKGTGRSIEGVDLYKVLKTQEHLFVKFGGHAGACGFSMKKEDLPLLKEGVSQQMQKIKAENSRVFERKFDIDMELSPGQMSVELAQQMEMLAPFGNKNPRPLIECRPVHISNVRYMGSDGQHVRFYAAVDRSAKLECVLFNNAKKYDFTKLEKEDVNMVGNIECHQWQGNMRLQFLAAEIQIDEQPGQ</sequence>
<protein>
    <recommendedName>
        <fullName evidence="2">Single-stranded-DNA-specific exonuclease RecJ</fullName>
    </recommendedName>
</protein>
<keyword evidence="5 9" id="KW-0269">Exonuclease</keyword>
<comment type="similarity">
    <text evidence="1">Belongs to the RecJ family.</text>
</comment>
<comment type="caution">
    <text evidence="9">The sequence shown here is derived from an EMBL/GenBank/DDBJ whole genome shotgun (WGS) entry which is preliminary data.</text>
</comment>
<dbReference type="InterPro" id="IPR004610">
    <property type="entry name" value="RecJ"/>
</dbReference>
<dbReference type="InterPro" id="IPR051673">
    <property type="entry name" value="SSDNA_exonuclease_RecJ"/>
</dbReference>
<evidence type="ECO:0000259" key="8">
    <source>
        <dbReference type="Pfam" id="PF17768"/>
    </source>
</evidence>
<evidence type="ECO:0000259" key="6">
    <source>
        <dbReference type="Pfam" id="PF01368"/>
    </source>
</evidence>
<dbReference type="Proteomes" id="UP000824091">
    <property type="component" value="Unassembled WGS sequence"/>
</dbReference>
<evidence type="ECO:0000256" key="2">
    <source>
        <dbReference type="ARBA" id="ARBA00019841"/>
    </source>
</evidence>
<evidence type="ECO:0000256" key="3">
    <source>
        <dbReference type="ARBA" id="ARBA00022722"/>
    </source>
</evidence>
<dbReference type="GO" id="GO:0006310">
    <property type="term" value="P:DNA recombination"/>
    <property type="evidence" value="ECO:0007669"/>
    <property type="project" value="InterPro"/>
</dbReference>
<evidence type="ECO:0000256" key="5">
    <source>
        <dbReference type="ARBA" id="ARBA00022839"/>
    </source>
</evidence>
<dbReference type="InterPro" id="IPR041122">
    <property type="entry name" value="RecJ_OB"/>
</dbReference>
<dbReference type="PANTHER" id="PTHR30255">
    <property type="entry name" value="SINGLE-STRANDED-DNA-SPECIFIC EXONUCLEASE RECJ"/>
    <property type="match status" value="1"/>
</dbReference>
<evidence type="ECO:0000256" key="1">
    <source>
        <dbReference type="ARBA" id="ARBA00005915"/>
    </source>
</evidence>
<dbReference type="GO" id="GO:0008409">
    <property type="term" value="F:5'-3' exonuclease activity"/>
    <property type="evidence" value="ECO:0007669"/>
    <property type="project" value="InterPro"/>
</dbReference>
<evidence type="ECO:0000313" key="9">
    <source>
        <dbReference type="EMBL" id="HIU27986.1"/>
    </source>
</evidence>
<dbReference type="AlphaFoldDB" id="A0A9D1I4H6"/>
<feature type="domain" description="RecJ OB" evidence="8">
    <location>
        <begin position="439"/>
        <end position="544"/>
    </location>
</feature>
<dbReference type="PANTHER" id="PTHR30255:SF2">
    <property type="entry name" value="SINGLE-STRANDED-DNA-SPECIFIC EXONUCLEASE RECJ"/>
    <property type="match status" value="1"/>
</dbReference>
<evidence type="ECO:0000259" key="7">
    <source>
        <dbReference type="Pfam" id="PF02272"/>
    </source>
</evidence>
<dbReference type="NCBIfam" id="TIGR00644">
    <property type="entry name" value="recJ"/>
    <property type="match status" value="1"/>
</dbReference>
<evidence type="ECO:0000313" key="10">
    <source>
        <dbReference type="Proteomes" id="UP000824091"/>
    </source>
</evidence>
<evidence type="ECO:0000256" key="4">
    <source>
        <dbReference type="ARBA" id="ARBA00022801"/>
    </source>
</evidence>
<accession>A0A9D1I4H6</accession>
<dbReference type="InterPro" id="IPR038763">
    <property type="entry name" value="DHH_sf"/>
</dbReference>
<organism evidence="9 10">
    <name type="scientific">Candidatus Fimisoma avicola</name>
    <dbReference type="NCBI Taxonomy" id="2840826"/>
    <lineage>
        <taxon>Bacteria</taxon>
        <taxon>Bacillati</taxon>
        <taxon>Bacillota</taxon>
        <taxon>Clostridia</taxon>
        <taxon>Eubacteriales</taxon>
        <taxon>Candidatus Fimisoma</taxon>
    </lineage>
</organism>
<name>A0A9D1I4H6_9FIRM</name>
<keyword evidence="3" id="KW-0540">Nuclease</keyword>
<dbReference type="Gene3D" id="3.90.1640.30">
    <property type="match status" value="1"/>
</dbReference>
<dbReference type="Pfam" id="PF02272">
    <property type="entry name" value="DHHA1"/>
    <property type="match status" value="1"/>
</dbReference>
<dbReference type="Pfam" id="PF17768">
    <property type="entry name" value="RecJ_OB"/>
    <property type="match status" value="1"/>
</dbReference>
<dbReference type="InterPro" id="IPR001667">
    <property type="entry name" value="DDH_dom"/>
</dbReference>
<dbReference type="InterPro" id="IPR003156">
    <property type="entry name" value="DHHA1_dom"/>
</dbReference>
<reference evidence="9" key="2">
    <citation type="journal article" date="2021" name="PeerJ">
        <title>Extensive microbial diversity within the chicken gut microbiome revealed by metagenomics and culture.</title>
        <authorList>
            <person name="Gilroy R."/>
            <person name="Ravi A."/>
            <person name="Getino M."/>
            <person name="Pursley I."/>
            <person name="Horton D.L."/>
            <person name="Alikhan N.F."/>
            <person name="Baker D."/>
            <person name="Gharbi K."/>
            <person name="Hall N."/>
            <person name="Watson M."/>
            <person name="Adriaenssens E.M."/>
            <person name="Foster-Nyarko E."/>
            <person name="Jarju S."/>
            <person name="Secka A."/>
            <person name="Antonio M."/>
            <person name="Oren A."/>
            <person name="Chaudhuri R.R."/>
            <person name="La Ragione R."/>
            <person name="Hildebrand F."/>
            <person name="Pallen M.J."/>
        </authorList>
    </citation>
    <scope>NUCLEOTIDE SEQUENCE</scope>
    <source>
        <strain evidence="9">11300</strain>
    </source>
</reference>
<gene>
    <name evidence="9" type="primary">recJ</name>
    <name evidence="9" type="ORF">IAD16_06385</name>
</gene>
<feature type="domain" description="DDH" evidence="6">
    <location>
        <begin position="58"/>
        <end position="209"/>
    </location>
</feature>
<keyword evidence="4" id="KW-0378">Hydrolase</keyword>
<dbReference type="Pfam" id="PF01368">
    <property type="entry name" value="DHH"/>
    <property type="match status" value="1"/>
</dbReference>
<dbReference type="EMBL" id="DVMO01000092">
    <property type="protein sequence ID" value="HIU27986.1"/>
    <property type="molecule type" value="Genomic_DNA"/>
</dbReference>
<feature type="domain" description="DHHA1" evidence="7">
    <location>
        <begin position="330"/>
        <end position="423"/>
    </location>
</feature>
<proteinExistence type="inferred from homology"/>
<dbReference type="SUPFAM" id="SSF64182">
    <property type="entry name" value="DHH phosphoesterases"/>
    <property type="match status" value="1"/>
</dbReference>
<dbReference type="GO" id="GO:0003676">
    <property type="term" value="F:nucleic acid binding"/>
    <property type="evidence" value="ECO:0007669"/>
    <property type="project" value="InterPro"/>
</dbReference>
<dbReference type="GO" id="GO:0006281">
    <property type="term" value="P:DNA repair"/>
    <property type="evidence" value="ECO:0007669"/>
    <property type="project" value="InterPro"/>
</dbReference>
<reference evidence="9" key="1">
    <citation type="submission" date="2020-10" db="EMBL/GenBank/DDBJ databases">
        <authorList>
            <person name="Gilroy R."/>
        </authorList>
    </citation>
    <scope>NUCLEOTIDE SEQUENCE</scope>
    <source>
        <strain evidence="9">11300</strain>
    </source>
</reference>